<dbReference type="AlphaFoldDB" id="A0A2I0W0H5"/>
<reference evidence="1 2" key="1">
    <citation type="journal article" date="2016" name="Sci. Rep.">
        <title>The Dendrobium catenatum Lindl. genome sequence provides insights into polysaccharide synthase, floral development and adaptive evolution.</title>
        <authorList>
            <person name="Zhang G.Q."/>
            <person name="Xu Q."/>
            <person name="Bian C."/>
            <person name="Tsai W.C."/>
            <person name="Yeh C.M."/>
            <person name="Liu K.W."/>
            <person name="Yoshida K."/>
            <person name="Zhang L.S."/>
            <person name="Chang S.B."/>
            <person name="Chen F."/>
            <person name="Shi Y."/>
            <person name="Su Y.Y."/>
            <person name="Zhang Y.Q."/>
            <person name="Chen L.J."/>
            <person name="Yin Y."/>
            <person name="Lin M."/>
            <person name="Huang H."/>
            <person name="Deng H."/>
            <person name="Wang Z.W."/>
            <person name="Zhu S.L."/>
            <person name="Zhao X."/>
            <person name="Deng C."/>
            <person name="Niu S.C."/>
            <person name="Huang J."/>
            <person name="Wang M."/>
            <person name="Liu G.H."/>
            <person name="Yang H.J."/>
            <person name="Xiao X.J."/>
            <person name="Hsiao Y.Y."/>
            <person name="Wu W.L."/>
            <person name="Chen Y.Y."/>
            <person name="Mitsuda N."/>
            <person name="Ohme-Takagi M."/>
            <person name="Luo Y.B."/>
            <person name="Van de Peer Y."/>
            <person name="Liu Z.J."/>
        </authorList>
    </citation>
    <scope>NUCLEOTIDE SEQUENCE [LARGE SCALE GENOMIC DNA]</scope>
    <source>
        <tissue evidence="1">The whole plant</tissue>
    </source>
</reference>
<evidence type="ECO:0000313" key="1">
    <source>
        <dbReference type="EMBL" id="PKU69162.1"/>
    </source>
</evidence>
<dbReference type="Proteomes" id="UP000233837">
    <property type="component" value="Unassembled WGS sequence"/>
</dbReference>
<organism evidence="1 2">
    <name type="scientific">Dendrobium catenatum</name>
    <dbReference type="NCBI Taxonomy" id="906689"/>
    <lineage>
        <taxon>Eukaryota</taxon>
        <taxon>Viridiplantae</taxon>
        <taxon>Streptophyta</taxon>
        <taxon>Embryophyta</taxon>
        <taxon>Tracheophyta</taxon>
        <taxon>Spermatophyta</taxon>
        <taxon>Magnoliopsida</taxon>
        <taxon>Liliopsida</taxon>
        <taxon>Asparagales</taxon>
        <taxon>Orchidaceae</taxon>
        <taxon>Epidendroideae</taxon>
        <taxon>Malaxideae</taxon>
        <taxon>Dendrobiinae</taxon>
        <taxon>Dendrobium</taxon>
    </lineage>
</organism>
<reference evidence="1 2" key="2">
    <citation type="journal article" date="2017" name="Nature">
        <title>The Apostasia genome and the evolution of orchids.</title>
        <authorList>
            <person name="Zhang G.Q."/>
            <person name="Liu K.W."/>
            <person name="Li Z."/>
            <person name="Lohaus R."/>
            <person name="Hsiao Y.Y."/>
            <person name="Niu S.C."/>
            <person name="Wang J.Y."/>
            <person name="Lin Y.C."/>
            <person name="Xu Q."/>
            <person name="Chen L.J."/>
            <person name="Yoshida K."/>
            <person name="Fujiwara S."/>
            <person name="Wang Z.W."/>
            <person name="Zhang Y.Q."/>
            <person name="Mitsuda N."/>
            <person name="Wang M."/>
            <person name="Liu G.H."/>
            <person name="Pecoraro L."/>
            <person name="Huang H.X."/>
            <person name="Xiao X.J."/>
            <person name="Lin M."/>
            <person name="Wu X.Y."/>
            <person name="Wu W.L."/>
            <person name="Chen Y.Y."/>
            <person name="Chang S.B."/>
            <person name="Sakamoto S."/>
            <person name="Ohme-Takagi M."/>
            <person name="Yagi M."/>
            <person name="Zeng S.J."/>
            <person name="Shen C.Y."/>
            <person name="Yeh C.M."/>
            <person name="Luo Y.B."/>
            <person name="Tsai W.C."/>
            <person name="Van de Peer Y."/>
            <person name="Liu Z.J."/>
        </authorList>
    </citation>
    <scope>NUCLEOTIDE SEQUENCE [LARGE SCALE GENOMIC DNA]</scope>
    <source>
        <tissue evidence="1">The whole plant</tissue>
    </source>
</reference>
<protein>
    <submittedName>
        <fullName evidence="1">Uncharacterized protein</fullName>
    </submittedName>
</protein>
<name>A0A2I0W0H5_9ASPA</name>
<gene>
    <name evidence="1" type="ORF">MA16_Dca002432</name>
</gene>
<dbReference type="EMBL" id="KZ503041">
    <property type="protein sequence ID" value="PKU69162.1"/>
    <property type="molecule type" value="Genomic_DNA"/>
</dbReference>
<proteinExistence type="predicted"/>
<keyword evidence="2" id="KW-1185">Reference proteome</keyword>
<evidence type="ECO:0000313" key="2">
    <source>
        <dbReference type="Proteomes" id="UP000233837"/>
    </source>
</evidence>
<sequence>MAGASLRVCQYLFRTGARLRLCGIYSGRLPLGYAVSSIFLPLTHLRYKSNSAITSAPIQNSKEVTNARVTVGDGGVSNVPHLRSSSNDAEVAKFAAIAETWYYISEPISVLIIFRSRVSGVPVLDCIGIVVNKKDKGLPNYEQVIRTLAEWVSCFSFNAVGTPVVYENASPSSEYFETTNAIFSRDRGVSCPTSYGICAHGPPTLESLVEYISLMEKILNIQGTLSERPRTLQRASAKGESTPAIAGVSKGSRFL</sequence>
<accession>A0A2I0W0H5</accession>